<feature type="compositionally biased region" description="Polar residues" evidence="1">
    <location>
        <begin position="516"/>
        <end position="531"/>
    </location>
</feature>
<sequence>MASAGTEGTRKFSTRLLAKKKRRLVENKQSLGDTSVQNEQYTCEQFLHSSCHNHNNNGIHIHDTDTVGKESASVSAGLQLKSKAFLDSLQLKPVQKSDAEQDGKIKPVSSKNESDAKHVEKILKRNASSQHTHSKRKKQKLGAGVTLVKLKAKSDSSESSCPQSSSSYGANPSSLQTSKEGVDSFSDLNNQAKPDTDEQPKPSKLSNCSLSPNNNTPLTITANVGSGNTEPVNEEAVAHTGSKGTTYKVITFRDVNKTITVTSDGEATEDVTVSSSKFFSEVDANASGRKRRYAKLMKKLVDAEKSLDTNLKAVVPLSEDNEDKSEDFCVDKMKNKLCLREKKKYERLINYQRDQSKEDQKSFMDILPEKVEQVKANVVRQLVSRSEAVIENKRPRGRPRKDPQQKVPKIEEKKNVLTQRQRKRKNKGQLKQKDIAANRGFPVKFPKSLLQDPKLKSLRQSRVYENESGKFRLGIVGKDGEQEFMELSSDTLKGLYPQRSAQKSNVIGEEQRCKKSSASTHRAASETTQNLDGEERSENVSTLNQNSVKRVYRTEDGEPIVQPERITGAQSMKEDSWLKSRPLTITLPSISALENEYELVSLSPSSNAEKSRAGNMKIDQFYIPQSTFLKDGKTSMIIVGPFLVVSEPKPHLALVCSDNQQKGPPMILTKKLCSPGSTPPRDFRLKKESARGYDSKIVTKQPAGVKGDPETALIDHDYCTPPELRDTVKKHCKGVARQYANAKFIDVRLENITEEEGLSLVTIRGHNVLQQAKSQVNEMPALMRNNEEGIPVVYNLSQVMTPALKGMEMRAERERMVQESRQSGDYSQVFYPYSAMGDVVMEVLIPPAGNEFVPRNRLKKAKESKEMSQQHSSAVAAEGTKNTGGEVSAGNLNFVNTSNVIDLDLERSPELGGSQTDKMGN</sequence>
<feature type="compositionally biased region" description="Low complexity" evidence="1">
    <location>
        <begin position="157"/>
        <end position="167"/>
    </location>
</feature>
<feature type="region of interest" description="Disordered" evidence="1">
    <location>
        <begin position="94"/>
        <end position="231"/>
    </location>
</feature>
<accession>A0ABM1W253</accession>
<evidence type="ECO:0000313" key="2">
    <source>
        <dbReference type="Proteomes" id="UP000694888"/>
    </source>
</evidence>
<feature type="compositionally biased region" description="Basic and acidic residues" evidence="1">
    <location>
        <begin position="112"/>
        <end position="123"/>
    </location>
</feature>
<feature type="compositionally biased region" description="Polar residues" evidence="1">
    <location>
        <begin position="204"/>
        <end position="231"/>
    </location>
</feature>
<dbReference type="RefSeq" id="XP_035828746.1">
    <property type="nucleotide sequence ID" value="XM_035972853.1"/>
</dbReference>
<name>A0ABM1W253_APLCA</name>
<feature type="region of interest" description="Disordered" evidence="1">
    <location>
        <begin position="389"/>
        <end position="438"/>
    </location>
</feature>
<gene>
    <name evidence="3" type="primary">LOC118478720</name>
</gene>
<feature type="compositionally biased region" description="Basic and acidic residues" evidence="1">
    <location>
        <begin position="389"/>
        <end position="415"/>
    </location>
</feature>
<feature type="region of interest" description="Disordered" evidence="1">
    <location>
        <begin position="501"/>
        <end position="547"/>
    </location>
</feature>
<proteinExistence type="predicted"/>
<organism evidence="2 3">
    <name type="scientific">Aplysia californica</name>
    <name type="common">California sea hare</name>
    <dbReference type="NCBI Taxonomy" id="6500"/>
    <lineage>
        <taxon>Eukaryota</taxon>
        <taxon>Metazoa</taxon>
        <taxon>Spiralia</taxon>
        <taxon>Lophotrochozoa</taxon>
        <taxon>Mollusca</taxon>
        <taxon>Gastropoda</taxon>
        <taxon>Heterobranchia</taxon>
        <taxon>Euthyneura</taxon>
        <taxon>Tectipleura</taxon>
        <taxon>Aplysiida</taxon>
        <taxon>Aplysioidea</taxon>
        <taxon>Aplysiidae</taxon>
        <taxon>Aplysia</taxon>
    </lineage>
</organism>
<feature type="compositionally biased region" description="Basic and acidic residues" evidence="1">
    <location>
        <begin position="95"/>
        <end position="105"/>
    </location>
</feature>
<evidence type="ECO:0000256" key="1">
    <source>
        <dbReference type="SAM" id="MobiDB-lite"/>
    </source>
</evidence>
<feature type="compositionally biased region" description="Polar residues" evidence="1">
    <location>
        <begin position="880"/>
        <end position="891"/>
    </location>
</feature>
<reference evidence="3" key="1">
    <citation type="submission" date="2025-08" db="UniProtKB">
        <authorList>
            <consortium name="RefSeq"/>
        </authorList>
    </citation>
    <scope>IDENTIFICATION</scope>
</reference>
<feature type="compositionally biased region" description="Polar residues" evidence="1">
    <location>
        <begin position="168"/>
        <end position="179"/>
    </location>
</feature>
<keyword evidence="2" id="KW-1185">Reference proteome</keyword>
<dbReference type="Proteomes" id="UP000694888">
    <property type="component" value="Unplaced"/>
</dbReference>
<evidence type="ECO:0000313" key="3">
    <source>
        <dbReference type="RefSeq" id="XP_035828746.1"/>
    </source>
</evidence>
<dbReference type="GeneID" id="118478720"/>
<protein>
    <submittedName>
        <fullName evidence="3">Uncharacterized protein LOC118478720 isoform X1</fullName>
    </submittedName>
</protein>
<feature type="region of interest" description="Disordered" evidence="1">
    <location>
        <begin position="859"/>
        <end position="891"/>
    </location>
</feature>
<feature type="compositionally biased region" description="Basic residues" evidence="1">
    <location>
        <begin position="420"/>
        <end position="430"/>
    </location>
</feature>